<dbReference type="Proteomes" id="UP000637720">
    <property type="component" value="Unassembled WGS sequence"/>
</dbReference>
<dbReference type="GO" id="GO:0042956">
    <property type="term" value="P:maltodextrin transmembrane transport"/>
    <property type="evidence" value="ECO:0007669"/>
    <property type="project" value="TreeGrafter"/>
</dbReference>
<sequence>MTAKGKAGRAIGWRKILVGLLLLPALVAGGCATTPKQEESEPAGEGQTVTLTAMVVGKPTERYRLENLKAAAERLNKKLAQEGQTVRVRVEGKLEDRPWEEYKQKFILAAEAHKAPDIVLSGHEDVAPWSDAGHILPLDEYVKDSPVYRDVFPNLWKSVTYKGKIWAIPQDVEARPLYYWKPLLRQAGWTEADVNALPEKIRNGDFVLDDMLRTAKALQDKGAVEPGMGFWTRPQPGPDFYLFYLAYGGELQDPATGKLVLDKQALLNEYRFFARAAQQDKVMRPTLIGTDWTIWHRTVMGQKVGFFHGGSWQVAEWKDKYGLTEDKMADLGYALIPSGIKGKPGVTLSHPLVYMVTAQSKHPDLAARLLLEATAPDLNTRHAVASGHLAIMKAQLDDPEYKKSGFLHAISYMVEHAKFLPLHSKFGTYDQIVYRGLTAVVAGQMTPEEAVDTVASQLKAQLGDEVVVR</sequence>
<dbReference type="PANTHER" id="PTHR30061:SF50">
    <property type="entry name" value="MALTOSE_MALTODEXTRIN-BINDING PERIPLASMIC PROTEIN"/>
    <property type="match status" value="1"/>
</dbReference>
<keyword evidence="6" id="KW-1185">Reference proteome</keyword>
<proteinExistence type="inferred from homology"/>
<dbReference type="SUPFAM" id="SSF53850">
    <property type="entry name" value="Periplasmic binding protein-like II"/>
    <property type="match status" value="1"/>
</dbReference>
<dbReference type="Pfam" id="PF01547">
    <property type="entry name" value="SBP_bac_1"/>
    <property type="match status" value="1"/>
</dbReference>
<reference evidence="5" key="1">
    <citation type="journal article" date="2014" name="Int. J. Syst. Evol. Microbiol.">
        <title>Complete genome sequence of Corynebacterium casei LMG S-19264T (=DSM 44701T), isolated from a smear-ripened cheese.</title>
        <authorList>
            <consortium name="US DOE Joint Genome Institute (JGI-PGF)"/>
            <person name="Walter F."/>
            <person name="Albersmeier A."/>
            <person name="Kalinowski J."/>
            <person name="Ruckert C."/>
        </authorList>
    </citation>
    <scope>NUCLEOTIDE SEQUENCE</scope>
    <source>
        <strain evidence="5">JCM 14719</strain>
    </source>
</reference>
<evidence type="ECO:0000313" key="6">
    <source>
        <dbReference type="Proteomes" id="UP000637720"/>
    </source>
</evidence>
<keyword evidence="3 4" id="KW-0732">Signal</keyword>
<comment type="caution">
    <text evidence="5">The sequence shown here is derived from an EMBL/GenBank/DDBJ whole genome shotgun (WGS) entry which is preliminary data.</text>
</comment>
<accession>A0A8J3F9T4</accession>
<feature type="chain" id="PRO_5039314727" evidence="4">
    <location>
        <begin position="31"/>
        <end position="469"/>
    </location>
</feature>
<keyword evidence="2" id="KW-0813">Transport</keyword>
<dbReference type="GO" id="GO:0015768">
    <property type="term" value="P:maltose transport"/>
    <property type="evidence" value="ECO:0007669"/>
    <property type="project" value="TreeGrafter"/>
</dbReference>
<dbReference type="GO" id="GO:1901982">
    <property type="term" value="F:maltose binding"/>
    <property type="evidence" value="ECO:0007669"/>
    <property type="project" value="TreeGrafter"/>
</dbReference>
<dbReference type="PANTHER" id="PTHR30061">
    <property type="entry name" value="MALTOSE-BINDING PERIPLASMIC PROTEIN"/>
    <property type="match status" value="1"/>
</dbReference>
<comment type="similarity">
    <text evidence="1">Belongs to the bacterial solute-binding protein 1 family.</text>
</comment>
<gene>
    <name evidence="5" type="ORF">GCM10007043_06180</name>
</gene>
<evidence type="ECO:0000256" key="3">
    <source>
        <dbReference type="ARBA" id="ARBA00022729"/>
    </source>
</evidence>
<name>A0A8J3F9T4_9BACI</name>
<evidence type="ECO:0000256" key="4">
    <source>
        <dbReference type="SAM" id="SignalP"/>
    </source>
</evidence>
<dbReference type="RefSeq" id="WP_188816762.1">
    <property type="nucleotide sequence ID" value="NZ_BMOF01000007.1"/>
</dbReference>
<organism evidence="5 6">
    <name type="scientific">Calditerricola satsumensis</name>
    <dbReference type="NCBI Taxonomy" id="373054"/>
    <lineage>
        <taxon>Bacteria</taxon>
        <taxon>Bacillati</taxon>
        <taxon>Bacillota</taxon>
        <taxon>Bacilli</taxon>
        <taxon>Bacillales</taxon>
        <taxon>Bacillaceae</taxon>
        <taxon>Calditerricola</taxon>
    </lineage>
</organism>
<dbReference type="AlphaFoldDB" id="A0A8J3F9T4"/>
<dbReference type="InterPro" id="IPR006059">
    <property type="entry name" value="SBP"/>
</dbReference>
<dbReference type="GO" id="GO:0055052">
    <property type="term" value="C:ATP-binding cassette (ABC) transporter complex, substrate-binding subunit-containing"/>
    <property type="evidence" value="ECO:0007669"/>
    <property type="project" value="TreeGrafter"/>
</dbReference>
<protein>
    <submittedName>
        <fullName evidence="5">Sugar ABC transporter substrate-binding protein</fullName>
    </submittedName>
</protein>
<evidence type="ECO:0000256" key="2">
    <source>
        <dbReference type="ARBA" id="ARBA00022448"/>
    </source>
</evidence>
<reference evidence="5" key="2">
    <citation type="submission" date="2020-09" db="EMBL/GenBank/DDBJ databases">
        <authorList>
            <person name="Sun Q."/>
            <person name="Ohkuma M."/>
        </authorList>
    </citation>
    <scope>NUCLEOTIDE SEQUENCE</scope>
    <source>
        <strain evidence="5">JCM 14719</strain>
    </source>
</reference>
<dbReference type="EMBL" id="BMOF01000007">
    <property type="protein sequence ID" value="GGJ95138.1"/>
    <property type="molecule type" value="Genomic_DNA"/>
</dbReference>
<dbReference type="Gene3D" id="3.40.190.10">
    <property type="entry name" value="Periplasmic binding protein-like II"/>
    <property type="match status" value="1"/>
</dbReference>
<feature type="signal peptide" evidence="4">
    <location>
        <begin position="1"/>
        <end position="30"/>
    </location>
</feature>
<evidence type="ECO:0000313" key="5">
    <source>
        <dbReference type="EMBL" id="GGJ95138.1"/>
    </source>
</evidence>
<dbReference type="PROSITE" id="PS51257">
    <property type="entry name" value="PROKAR_LIPOPROTEIN"/>
    <property type="match status" value="1"/>
</dbReference>
<evidence type="ECO:0000256" key="1">
    <source>
        <dbReference type="ARBA" id="ARBA00008520"/>
    </source>
</evidence>